<gene>
    <name evidence="2" type="ORF">BDA99DRAFT_536263</name>
</gene>
<evidence type="ECO:0000256" key="1">
    <source>
        <dbReference type="SAM" id="MobiDB-lite"/>
    </source>
</evidence>
<protein>
    <submittedName>
        <fullName evidence="2">Uncharacterized protein</fullName>
    </submittedName>
</protein>
<feature type="region of interest" description="Disordered" evidence="1">
    <location>
        <begin position="317"/>
        <end position="350"/>
    </location>
</feature>
<feature type="compositionally biased region" description="Acidic residues" evidence="1">
    <location>
        <begin position="327"/>
        <end position="350"/>
    </location>
</feature>
<feature type="compositionally biased region" description="Polar residues" evidence="1">
    <location>
        <begin position="227"/>
        <end position="248"/>
    </location>
</feature>
<evidence type="ECO:0000313" key="3">
    <source>
        <dbReference type="Proteomes" id="UP001209540"/>
    </source>
</evidence>
<proteinExistence type="predicted"/>
<feature type="region of interest" description="Disordered" evidence="1">
    <location>
        <begin position="470"/>
        <end position="493"/>
    </location>
</feature>
<dbReference type="Proteomes" id="UP001209540">
    <property type="component" value="Unassembled WGS sequence"/>
</dbReference>
<feature type="compositionally biased region" description="Basic and acidic residues" evidence="1">
    <location>
        <begin position="188"/>
        <end position="225"/>
    </location>
</feature>
<accession>A0AAD5PH61</accession>
<feature type="compositionally biased region" description="Polar residues" evidence="1">
    <location>
        <begin position="470"/>
        <end position="479"/>
    </location>
</feature>
<reference evidence="2" key="1">
    <citation type="journal article" date="2022" name="IScience">
        <title>Evolution of zygomycete secretomes and the origins of terrestrial fungal ecologies.</title>
        <authorList>
            <person name="Chang Y."/>
            <person name="Wang Y."/>
            <person name="Mondo S."/>
            <person name="Ahrendt S."/>
            <person name="Andreopoulos W."/>
            <person name="Barry K."/>
            <person name="Beard J."/>
            <person name="Benny G.L."/>
            <person name="Blankenship S."/>
            <person name="Bonito G."/>
            <person name="Cuomo C."/>
            <person name="Desiro A."/>
            <person name="Gervers K.A."/>
            <person name="Hundley H."/>
            <person name="Kuo A."/>
            <person name="LaButti K."/>
            <person name="Lang B.F."/>
            <person name="Lipzen A."/>
            <person name="O'Donnell K."/>
            <person name="Pangilinan J."/>
            <person name="Reynolds N."/>
            <person name="Sandor L."/>
            <person name="Smith M.E."/>
            <person name="Tsang A."/>
            <person name="Grigoriev I.V."/>
            <person name="Stajich J.E."/>
            <person name="Spatafora J.W."/>
        </authorList>
    </citation>
    <scope>NUCLEOTIDE SEQUENCE</scope>
    <source>
        <strain evidence="2">RSA 2281</strain>
    </source>
</reference>
<dbReference type="AlphaFoldDB" id="A0AAD5PH61"/>
<feature type="region of interest" description="Disordered" evidence="1">
    <location>
        <begin position="188"/>
        <end position="264"/>
    </location>
</feature>
<sequence>MVSDRISTFSDFNRLQTFKNAGRCMSELAEGVKVLTDMTGSGKVGTLFGTESTINKMDIQTLAPNSKFESNASTVVNIACIPTDVTKLEDARIYNYEHTSNILLGCIRSSVRESRESEIFGKSRNLIKQSNKVQKQRDFRLNGAMNNGIKNIWTRKRHNRDLHVTTTALLHLNLAPQRVQRYIQRLQERKEKKVADSKKKEAEKVTNTKDPKLKMRQFQKPEDKGSCASNRPKSGPTSSDPISQQEIATLNPLEVNQEEEGKIEEEKKPFNRIIKALTAIVNKDVSAADVKSTAFKGITLTEIQCNITVNTVNQLRPFYSPEHGDNNDDNNNDDDSDDNDDDDDDNEEENLLSVHQCAPLAYLTNAIVKFIVPQQNEWSIAPEVNMGDHILAFLLVIQQTRSLQIKLWSSKNMQNESFVKLFSSIQYEHLPGIKYLLFDENEEESLDDGHGGKTRDVTMQYAQDIGGSSAQMMMSNTNNKESDRMNNDDMKME</sequence>
<reference evidence="2" key="2">
    <citation type="submission" date="2023-02" db="EMBL/GenBank/DDBJ databases">
        <authorList>
            <consortium name="DOE Joint Genome Institute"/>
            <person name="Mondo S.J."/>
            <person name="Chang Y."/>
            <person name="Wang Y."/>
            <person name="Ahrendt S."/>
            <person name="Andreopoulos W."/>
            <person name="Barry K."/>
            <person name="Beard J."/>
            <person name="Benny G.L."/>
            <person name="Blankenship S."/>
            <person name="Bonito G."/>
            <person name="Cuomo C."/>
            <person name="Desiro A."/>
            <person name="Gervers K.A."/>
            <person name="Hundley H."/>
            <person name="Kuo A."/>
            <person name="LaButti K."/>
            <person name="Lang B.F."/>
            <person name="Lipzen A."/>
            <person name="O'Donnell K."/>
            <person name="Pangilinan J."/>
            <person name="Reynolds N."/>
            <person name="Sandor L."/>
            <person name="Smith M.W."/>
            <person name="Tsang A."/>
            <person name="Grigoriev I.V."/>
            <person name="Stajich J.E."/>
            <person name="Spatafora J.W."/>
        </authorList>
    </citation>
    <scope>NUCLEOTIDE SEQUENCE</scope>
    <source>
        <strain evidence="2">RSA 2281</strain>
    </source>
</reference>
<name>A0AAD5PH61_9FUNG</name>
<feature type="compositionally biased region" description="Basic and acidic residues" evidence="1">
    <location>
        <begin position="480"/>
        <end position="493"/>
    </location>
</feature>
<evidence type="ECO:0000313" key="2">
    <source>
        <dbReference type="EMBL" id="KAI9266857.1"/>
    </source>
</evidence>
<organism evidence="2 3">
    <name type="scientific">Phascolomyces articulosus</name>
    <dbReference type="NCBI Taxonomy" id="60185"/>
    <lineage>
        <taxon>Eukaryota</taxon>
        <taxon>Fungi</taxon>
        <taxon>Fungi incertae sedis</taxon>
        <taxon>Mucoromycota</taxon>
        <taxon>Mucoromycotina</taxon>
        <taxon>Mucoromycetes</taxon>
        <taxon>Mucorales</taxon>
        <taxon>Lichtheimiaceae</taxon>
        <taxon>Phascolomyces</taxon>
    </lineage>
</organism>
<comment type="caution">
    <text evidence="2">The sequence shown here is derived from an EMBL/GenBank/DDBJ whole genome shotgun (WGS) entry which is preliminary data.</text>
</comment>
<keyword evidence="3" id="KW-1185">Reference proteome</keyword>
<dbReference type="EMBL" id="JAIXMP010000010">
    <property type="protein sequence ID" value="KAI9266857.1"/>
    <property type="molecule type" value="Genomic_DNA"/>
</dbReference>